<dbReference type="FunFam" id="3.20.20.80:FF:000038">
    <property type="entry name" value="1,3-beta-glucanosyltransferase"/>
    <property type="match status" value="1"/>
</dbReference>
<keyword evidence="8" id="KW-1185">Reference proteome</keyword>
<evidence type="ECO:0000256" key="3">
    <source>
        <dbReference type="ARBA" id="ARBA00022729"/>
    </source>
</evidence>
<organism evidence="7 8">
    <name type="scientific">Sphaceloma murrayae</name>
    <dbReference type="NCBI Taxonomy" id="2082308"/>
    <lineage>
        <taxon>Eukaryota</taxon>
        <taxon>Fungi</taxon>
        <taxon>Dikarya</taxon>
        <taxon>Ascomycota</taxon>
        <taxon>Pezizomycotina</taxon>
        <taxon>Dothideomycetes</taxon>
        <taxon>Dothideomycetidae</taxon>
        <taxon>Myriangiales</taxon>
        <taxon>Elsinoaceae</taxon>
        <taxon>Sphaceloma</taxon>
    </lineage>
</organism>
<dbReference type="OrthoDB" id="421038at2759"/>
<dbReference type="Pfam" id="PF03198">
    <property type="entry name" value="Glyco_hydro_72"/>
    <property type="match status" value="1"/>
</dbReference>
<keyword evidence="6 7" id="KW-0808">Transferase</keyword>
<keyword evidence="6" id="KW-0472">Membrane</keyword>
<keyword evidence="3 6" id="KW-0732">Signal</keyword>
<evidence type="ECO:0000256" key="2">
    <source>
        <dbReference type="ARBA" id="ARBA00007528"/>
    </source>
</evidence>
<feature type="chain" id="PRO_5014206665" description="1,3-beta-glucanosyltransferase" evidence="6">
    <location>
        <begin position="23"/>
        <end position="434"/>
    </location>
</feature>
<dbReference type="EMBL" id="NKHZ01000025">
    <property type="protein sequence ID" value="PNS20050.1"/>
    <property type="molecule type" value="Genomic_DNA"/>
</dbReference>
<evidence type="ECO:0000256" key="6">
    <source>
        <dbReference type="RuleBase" id="RU361209"/>
    </source>
</evidence>
<dbReference type="PANTHER" id="PTHR31468:SF8">
    <property type="entry name" value="1,3-BETA-GLUCANOSYLTRANSFERASE GAS2"/>
    <property type="match status" value="1"/>
</dbReference>
<keyword evidence="5" id="KW-0325">Glycoprotein</keyword>
<evidence type="ECO:0000256" key="4">
    <source>
        <dbReference type="ARBA" id="ARBA00023157"/>
    </source>
</evidence>
<comment type="subcellular location">
    <subcellularLocation>
        <location evidence="1 6">Cell membrane</location>
        <topology evidence="1 6">Lipid-anchor</topology>
        <topology evidence="1 6">GPI-anchor</topology>
    </subcellularLocation>
</comment>
<keyword evidence="6" id="KW-0336">GPI-anchor</keyword>
<keyword evidence="4" id="KW-1015">Disulfide bond</keyword>
<dbReference type="EC" id="2.4.1.-" evidence="6"/>
<proteinExistence type="inferred from homology"/>
<dbReference type="GO" id="GO:0042124">
    <property type="term" value="F:1,3-beta-glucanosyltransferase activity"/>
    <property type="evidence" value="ECO:0007669"/>
    <property type="project" value="TreeGrafter"/>
</dbReference>
<dbReference type="Proteomes" id="UP000243797">
    <property type="component" value="Unassembled WGS sequence"/>
</dbReference>
<protein>
    <recommendedName>
        <fullName evidence="6">1,3-beta-glucanosyltransferase</fullName>
        <ecNumber evidence="6">2.4.1.-</ecNumber>
    </recommendedName>
</protein>
<dbReference type="InParanoid" id="A0A2K1QYI1"/>
<dbReference type="InterPro" id="IPR017853">
    <property type="entry name" value="GH"/>
</dbReference>
<dbReference type="Gene3D" id="3.20.20.80">
    <property type="entry name" value="Glycosidases"/>
    <property type="match status" value="1"/>
</dbReference>
<comment type="function">
    <text evidence="6">Splits internally a 1,3-beta-glucan molecule and transfers the newly generated reducing end (the donor) to the non-reducing end of another 1,3-beta-glucan molecule (the acceptor) forming a 1,3-beta linkage, resulting in the elongation of 1,3-beta-glucan chains in the cell wall.</text>
</comment>
<dbReference type="GO" id="GO:0071970">
    <property type="term" value="P:fungal-type cell wall (1-&gt;3)-beta-D-glucan biosynthetic process"/>
    <property type="evidence" value="ECO:0007669"/>
    <property type="project" value="TreeGrafter"/>
</dbReference>
<dbReference type="SUPFAM" id="SSF51445">
    <property type="entry name" value="(Trans)glycosidases"/>
    <property type="match status" value="1"/>
</dbReference>
<comment type="similarity">
    <text evidence="2 6">Belongs to the glycosyl hydrolase 72 family.</text>
</comment>
<dbReference type="GO" id="GO:0005886">
    <property type="term" value="C:plasma membrane"/>
    <property type="evidence" value="ECO:0007669"/>
    <property type="project" value="UniProtKB-SubCell"/>
</dbReference>
<keyword evidence="6" id="KW-0449">Lipoprotein</keyword>
<evidence type="ECO:0000256" key="1">
    <source>
        <dbReference type="ARBA" id="ARBA00004609"/>
    </source>
</evidence>
<dbReference type="GO" id="GO:0031505">
    <property type="term" value="P:fungal-type cell wall organization"/>
    <property type="evidence" value="ECO:0007669"/>
    <property type="project" value="TreeGrafter"/>
</dbReference>
<dbReference type="AlphaFoldDB" id="A0A2K1QYI1"/>
<gene>
    <name evidence="7" type="ORF">CAC42_5500</name>
</gene>
<accession>A0A2K1QYI1</accession>
<evidence type="ECO:0000256" key="5">
    <source>
        <dbReference type="ARBA" id="ARBA00023180"/>
    </source>
</evidence>
<comment type="caution">
    <text evidence="7">The sequence shown here is derived from an EMBL/GenBank/DDBJ whole genome shotgun (WGS) entry which is preliminary data.</text>
</comment>
<feature type="signal peptide" evidence="6">
    <location>
        <begin position="1"/>
        <end position="22"/>
    </location>
</feature>
<evidence type="ECO:0000313" key="8">
    <source>
        <dbReference type="Proteomes" id="UP000243797"/>
    </source>
</evidence>
<dbReference type="InterPro" id="IPR004886">
    <property type="entry name" value="Glucanosyltransferase"/>
</dbReference>
<evidence type="ECO:0000313" key="7">
    <source>
        <dbReference type="EMBL" id="PNS20050.1"/>
    </source>
</evidence>
<dbReference type="GO" id="GO:0098552">
    <property type="term" value="C:side of membrane"/>
    <property type="evidence" value="ECO:0007669"/>
    <property type="project" value="UniProtKB-KW"/>
</dbReference>
<sequence length="434" mass="45824">MKSITHLAVVAFAALQAGIVAAVPTISAKGAKFFTSDGNQYFVKGIAYQLTPDDPLINAEQCSLDASLMKTLGANAIRVYHVDPRADHTSCMATFADAGIYLFVDLDTFTTQIEPAAPHWNQTQYDAFAAVMDEFQKYDNTAGFFVGNEVLTTGNNSIAAPFVKAAARDMKAYRDNKGYRKIPVGYSAADISSLRPNLQNYLACGTNTSEALDFFSLNAYEWCGSSTYSTSGYSDLQKNASSYNIPIFFSETGCNTPAPRTFEDQAAIFGDEMSGTWSGAIIYEWIQEANNYGLISYGPTVAATATASNVMDGFSRAGTPTPISPDFSNLSKQWKTLSPSGVSESAYQPTVTAPPCPSYTSAMWEVNGGVSLPSLGQTYDASVASSITAGTAGTAAASGNAAASTSSGVAMPQRRVSGASAGLTGLLLTLLGFF</sequence>
<dbReference type="PANTHER" id="PTHR31468">
    <property type="entry name" value="1,3-BETA-GLUCANOSYLTRANSFERASE GAS1"/>
    <property type="match status" value="1"/>
</dbReference>
<name>A0A2K1QYI1_9PEZI</name>
<reference evidence="7 8" key="1">
    <citation type="submission" date="2017-06" db="EMBL/GenBank/DDBJ databases">
        <title>Draft genome sequence of a variant of Elsinoe murrayae.</title>
        <authorList>
            <person name="Cheng Q."/>
        </authorList>
    </citation>
    <scope>NUCLEOTIDE SEQUENCE [LARGE SCALE GENOMIC DNA]</scope>
    <source>
        <strain evidence="7 8">CQ-2017a</strain>
    </source>
</reference>